<dbReference type="GO" id="GO:0005524">
    <property type="term" value="F:ATP binding"/>
    <property type="evidence" value="ECO:0007669"/>
    <property type="project" value="InterPro"/>
</dbReference>
<keyword evidence="3 5" id="KW-0547">Nucleotide-binding</keyword>
<dbReference type="GO" id="GO:0016776">
    <property type="term" value="F:phosphotransferase activity, phosphate group as acceptor"/>
    <property type="evidence" value="ECO:0007669"/>
    <property type="project" value="UniProtKB-UniRule"/>
</dbReference>
<evidence type="ECO:0000256" key="3">
    <source>
        <dbReference type="ARBA" id="ARBA00022741"/>
    </source>
</evidence>
<feature type="binding site" evidence="5">
    <location>
        <begin position="159"/>
        <end position="166"/>
    </location>
    <ligand>
        <name>ADP</name>
        <dbReference type="ChEBI" id="CHEBI:456216"/>
    </ligand>
</feature>
<dbReference type="EMBL" id="MLBF01000024">
    <property type="protein sequence ID" value="OLN30458.1"/>
    <property type="molecule type" value="Genomic_DNA"/>
</dbReference>
<comment type="catalytic activity">
    <reaction evidence="5">
        <text>N(tele)-phospho-L-histidyl/L-threonyl-[pyruvate, phosphate dikinase] + ADP = N(tele)-phospho-L-histidyl/O-phospho-L-threonyl-[pyruvate, phosphate dikinase] + AMP + H(+)</text>
        <dbReference type="Rhea" id="RHEA:43692"/>
        <dbReference type="Rhea" id="RHEA-COMP:10650"/>
        <dbReference type="Rhea" id="RHEA-COMP:10651"/>
        <dbReference type="ChEBI" id="CHEBI:15378"/>
        <dbReference type="ChEBI" id="CHEBI:30013"/>
        <dbReference type="ChEBI" id="CHEBI:61977"/>
        <dbReference type="ChEBI" id="CHEBI:83586"/>
        <dbReference type="ChEBI" id="CHEBI:456215"/>
        <dbReference type="ChEBI" id="CHEBI:456216"/>
        <dbReference type="EC" id="2.7.11.32"/>
    </reaction>
</comment>
<dbReference type="Pfam" id="PF03618">
    <property type="entry name" value="Kinase-PPPase"/>
    <property type="match status" value="1"/>
</dbReference>
<keyword evidence="1 5" id="KW-0723">Serine/threonine-protein kinase</keyword>
<accession>A0A1Q8QT94</accession>
<dbReference type="EC" id="2.7.4.27" evidence="5"/>
<dbReference type="EC" id="2.7.11.32" evidence="5"/>
<keyword evidence="4 5" id="KW-0418">Kinase</keyword>
<dbReference type="PANTHER" id="PTHR31756:SF3">
    <property type="entry name" value="PYRUVATE, PHOSPHATE DIKINASE REGULATORY PROTEIN 1, CHLOROPLASTIC"/>
    <property type="match status" value="1"/>
</dbReference>
<dbReference type="PANTHER" id="PTHR31756">
    <property type="entry name" value="PYRUVATE, PHOSPHATE DIKINASE REGULATORY PROTEIN 1, CHLOROPLASTIC"/>
    <property type="match status" value="1"/>
</dbReference>
<dbReference type="AlphaFoldDB" id="A0A1Q8QT94"/>
<dbReference type="HAMAP" id="MF_00921">
    <property type="entry name" value="PDRP"/>
    <property type="match status" value="1"/>
</dbReference>
<proteinExistence type="inferred from homology"/>
<evidence type="ECO:0000256" key="1">
    <source>
        <dbReference type="ARBA" id="ARBA00022527"/>
    </source>
</evidence>
<keyword evidence="2 5" id="KW-0808">Transferase</keyword>
<evidence type="ECO:0000256" key="5">
    <source>
        <dbReference type="HAMAP-Rule" id="MF_00921"/>
    </source>
</evidence>
<dbReference type="GO" id="GO:0004674">
    <property type="term" value="F:protein serine/threonine kinase activity"/>
    <property type="evidence" value="ECO:0007669"/>
    <property type="project" value="UniProtKB-UniRule"/>
</dbReference>
<dbReference type="InterPro" id="IPR026565">
    <property type="entry name" value="PPDK_reg"/>
</dbReference>
<evidence type="ECO:0000256" key="2">
    <source>
        <dbReference type="ARBA" id="ARBA00022679"/>
    </source>
</evidence>
<evidence type="ECO:0000256" key="4">
    <source>
        <dbReference type="ARBA" id="ARBA00022777"/>
    </source>
</evidence>
<reference evidence="6 7" key="1">
    <citation type="submission" date="2016-09" db="EMBL/GenBank/DDBJ databases">
        <title>Complete genome of Desulfosporosinus sp. OL.</title>
        <authorList>
            <person name="Mardanov A."/>
            <person name="Beletsky A."/>
            <person name="Panova A."/>
            <person name="Karnachuk O."/>
            <person name="Ravin N."/>
        </authorList>
    </citation>
    <scope>NUCLEOTIDE SEQUENCE [LARGE SCALE GENOMIC DNA]</scope>
    <source>
        <strain evidence="6 7">OL</strain>
    </source>
</reference>
<gene>
    <name evidence="6" type="ORF">DSOL_3022</name>
</gene>
<dbReference type="GO" id="GO:0043531">
    <property type="term" value="F:ADP binding"/>
    <property type="evidence" value="ECO:0007669"/>
    <property type="project" value="UniProtKB-UniRule"/>
</dbReference>
<comment type="function">
    <text evidence="5">Bifunctional serine/threonine kinase and phosphorylase involved in the regulation of the pyruvate, phosphate dikinase (PPDK) by catalyzing its phosphorylation/dephosphorylation.</text>
</comment>
<protein>
    <recommendedName>
        <fullName evidence="5">Putative pyruvate, phosphate dikinase regulatory protein</fullName>
        <shortName evidence="5">PPDK regulatory protein</shortName>
        <ecNumber evidence="5">2.7.11.32</ecNumber>
        <ecNumber evidence="5">2.7.4.27</ecNumber>
    </recommendedName>
</protein>
<comment type="caution">
    <text evidence="6">The sequence shown here is derived from an EMBL/GenBank/DDBJ whole genome shotgun (WGS) entry which is preliminary data.</text>
</comment>
<dbReference type="Proteomes" id="UP000186102">
    <property type="component" value="Unassembled WGS sequence"/>
</dbReference>
<sequence>MYEFGGDDVTTQMPVLYVISDALGETAEFVGRAAAAQFFGVKTRIRRVPYVRDEAHLEDIMEEAMAEEAILVYTLVLKGLRDYLEKRAAEKGLKTVDILGPLIGALSNLTGMEPTHTPNIIHRLDEQYFRKVEAIEFAVKYDDGKDSRGVLYADVVLIGVSRTSKTPLSMYLAHKGLKAANIPLVPEVDPPEELFRISPRKVIGLTLRPELLNQIRTERLKTLGLGATADYANLERIMQELEYARGIMKRIGCPIIDATGKAVEETASIALEILFKGERNV</sequence>
<dbReference type="NCBIfam" id="NF003742">
    <property type="entry name" value="PRK05339.1"/>
    <property type="match status" value="1"/>
</dbReference>
<comment type="similarity">
    <text evidence="5">Belongs to the pyruvate, phosphate/water dikinase regulatory protein family. PDRP subfamily.</text>
</comment>
<evidence type="ECO:0000313" key="7">
    <source>
        <dbReference type="Proteomes" id="UP000186102"/>
    </source>
</evidence>
<name>A0A1Q8QT94_9FIRM</name>
<evidence type="ECO:0000313" key="6">
    <source>
        <dbReference type="EMBL" id="OLN30458.1"/>
    </source>
</evidence>
<dbReference type="InterPro" id="IPR005177">
    <property type="entry name" value="Kinase-pyrophosphorylase"/>
</dbReference>
<comment type="catalytic activity">
    <reaction evidence="5">
        <text>N(tele)-phospho-L-histidyl/O-phospho-L-threonyl-[pyruvate, phosphate dikinase] + phosphate + H(+) = N(tele)-phospho-L-histidyl/L-threonyl-[pyruvate, phosphate dikinase] + diphosphate</text>
        <dbReference type="Rhea" id="RHEA:43696"/>
        <dbReference type="Rhea" id="RHEA-COMP:10650"/>
        <dbReference type="Rhea" id="RHEA-COMP:10651"/>
        <dbReference type="ChEBI" id="CHEBI:15378"/>
        <dbReference type="ChEBI" id="CHEBI:30013"/>
        <dbReference type="ChEBI" id="CHEBI:33019"/>
        <dbReference type="ChEBI" id="CHEBI:43474"/>
        <dbReference type="ChEBI" id="CHEBI:61977"/>
        <dbReference type="ChEBI" id="CHEBI:83586"/>
        <dbReference type="EC" id="2.7.4.27"/>
    </reaction>
</comment>
<organism evidence="6 7">
    <name type="scientific">Desulfosporosinus metallidurans</name>
    <dbReference type="NCBI Taxonomy" id="1888891"/>
    <lineage>
        <taxon>Bacteria</taxon>
        <taxon>Bacillati</taxon>
        <taxon>Bacillota</taxon>
        <taxon>Clostridia</taxon>
        <taxon>Eubacteriales</taxon>
        <taxon>Desulfitobacteriaceae</taxon>
        <taxon>Desulfosporosinus</taxon>
    </lineage>
</organism>
<keyword evidence="7" id="KW-1185">Reference proteome</keyword>
<dbReference type="STRING" id="1888891.DSOL_3022"/>